<keyword evidence="1" id="KW-0812">Transmembrane</keyword>
<feature type="transmembrane region" description="Helical" evidence="1">
    <location>
        <begin position="6"/>
        <end position="28"/>
    </location>
</feature>
<evidence type="ECO:0000313" key="3">
    <source>
        <dbReference type="Proteomes" id="UP001589833"/>
    </source>
</evidence>
<feature type="transmembrane region" description="Helical" evidence="1">
    <location>
        <begin position="40"/>
        <end position="62"/>
    </location>
</feature>
<dbReference type="NCBIfam" id="NF042414">
    <property type="entry name" value="CLC_0170_fam"/>
    <property type="match status" value="1"/>
</dbReference>
<reference evidence="2 3" key="1">
    <citation type="submission" date="2024-09" db="EMBL/GenBank/DDBJ databases">
        <authorList>
            <person name="Sun Q."/>
            <person name="Mori K."/>
        </authorList>
    </citation>
    <scope>NUCLEOTIDE SEQUENCE [LARGE SCALE GENOMIC DNA]</scope>
    <source>
        <strain evidence="2 3">NCAIM B.02301</strain>
    </source>
</reference>
<protein>
    <submittedName>
        <fullName evidence="2">CLC_0170 family protein</fullName>
    </submittedName>
</protein>
<dbReference type="InterPro" id="IPR049971">
    <property type="entry name" value="CLC_0170-like"/>
</dbReference>
<evidence type="ECO:0000313" key="2">
    <source>
        <dbReference type="EMBL" id="MFC0560182.1"/>
    </source>
</evidence>
<keyword evidence="3" id="KW-1185">Reference proteome</keyword>
<organism evidence="2 3">
    <name type="scientific">Halalkalibacter alkalisediminis</name>
    <dbReference type="NCBI Taxonomy" id="935616"/>
    <lineage>
        <taxon>Bacteria</taxon>
        <taxon>Bacillati</taxon>
        <taxon>Bacillota</taxon>
        <taxon>Bacilli</taxon>
        <taxon>Bacillales</taxon>
        <taxon>Bacillaceae</taxon>
        <taxon>Halalkalibacter</taxon>
    </lineage>
</organism>
<sequence>MHQDGIFHITIVLFLLSGVIALVLDVEILRRDNLEKEKKLARLFGWLNVILGLLIFVGSWVYNTFVF</sequence>
<accession>A0ABV6NIS5</accession>
<keyword evidence="1" id="KW-1133">Transmembrane helix</keyword>
<keyword evidence="1" id="KW-0472">Membrane</keyword>
<comment type="caution">
    <text evidence="2">The sequence shown here is derived from an EMBL/GenBank/DDBJ whole genome shotgun (WGS) entry which is preliminary data.</text>
</comment>
<proteinExistence type="predicted"/>
<dbReference type="EMBL" id="JBHLTR010000017">
    <property type="protein sequence ID" value="MFC0560182.1"/>
    <property type="molecule type" value="Genomic_DNA"/>
</dbReference>
<name>A0ABV6NIS5_9BACI</name>
<dbReference type="RefSeq" id="WP_273840372.1">
    <property type="nucleotide sequence ID" value="NZ_JAQQWT010000002.1"/>
</dbReference>
<dbReference type="Proteomes" id="UP001589833">
    <property type="component" value="Unassembled WGS sequence"/>
</dbReference>
<gene>
    <name evidence="2" type="ORF">ACFFH4_14160</name>
</gene>
<evidence type="ECO:0000256" key="1">
    <source>
        <dbReference type="SAM" id="Phobius"/>
    </source>
</evidence>